<feature type="compositionally biased region" description="Basic and acidic residues" evidence="1">
    <location>
        <begin position="34"/>
        <end position="51"/>
    </location>
</feature>
<protein>
    <submittedName>
        <fullName evidence="2">Uncharacterized protein</fullName>
    </submittedName>
</protein>
<dbReference type="EMBL" id="SPHZ02000005">
    <property type="protein sequence ID" value="KAF0918928.1"/>
    <property type="molecule type" value="Genomic_DNA"/>
</dbReference>
<evidence type="ECO:0000256" key="1">
    <source>
        <dbReference type="SAM" id="MobiDB-lite"/>
    </source>
</evidence>
<gene>
    <name evidence="2" type="ORF">E2562_027479</name>
</gene>
<evidence type="ECO:0000313" key="3">
    <source>
        <dbReference type="Proteomes" id="UP000479710"/>
    </source>
</evidence>
<dbReference type="Proteomes" id="UP000479710">
    <property type="component" value="Unassembled WGS sequence"/>
</dbReference>
<organism evidence="2 3">
    <name type="scientific">Oryza meyeriana var. granulata</name>
    <dbReference type="NCBI Taxonomy" id="110450"/>
    <lineage>
        <taxon>Eukaryota</taxon>
        <taxon>Viridiplantae</taxon>
        <taxon>Streptophyta</taxon>
        <taxon>Embryophyta</taxon>
        <taxon>Tracheophyta</taxon>
        <taxon>Spermatophyta</taxon>
        <taxon>Magnoliopsida</taxon>
        <taxon>Liliopsida</taxon>
        <taxon>Poales</taxon>
        <taxon>Poaceae</taxon>
        <taxon>BOP clade</taxon>
        <taxon>Oryzoideae</taxon>
        <taxon>Oryzeae</taxon>
        <taxon>Oryzinae</taxon>
        <taxon>Oryza</taxon>
        <taxon>Oryza meyeriana</taxon>
    </lineage>
</organism>
<feature type="region of interest" description="Disordered" evidence="1">
    <location>
        <begin position="1"/>
        <end position="66"/>
    </location>
</feature>
<accession>A0A6G1E2A8</accession>
<dbReference type="AlphaFoldDB" id="A0A6G1E2A8"/>
<name>A0A6G1E2A8_9ORYZ</name>
<sequence>MATTANTEETPWGTGNGMDGRDGGEADGWAMGGVDDHDTRYRSGEDGDGKQARLAGSPAADEGDDR</sequence>
<reference evidence="2 3" key="1">
    <citation type="submission" date="2019-11" db="EMBL/GenBank/DDBJ databases">
        <title>Whole genome sequence of Oryza granulata.</title>
        <authorList>
            <person name="Li W."/>
        </authorList>
    </citation>
    <scope>NUCLEOTIDE SEQUENCE [LARGE SCALE GENOMIC DNA]</scope>
    <source>
        <strain evidence="3">cv. Menghai</strain>
        <tissue evidence="2">Leaf</tissue>
    </source>
</reference>
<keyword evidence="3" id="KW-1185">Reference proteome</keyword>
<comment type="caution">
    <text evidence="2">The sequence shown here is derived from an EMBL/GenBank/DDBJ whole genome shotgun (WGS) entry which is preliminary data.</text>
</comment>
<evidence type="ECO:0000313" key="2">
    <source>
        <dbReference type="EMBL" id="KAF0918928.1"/>
    </source>
</evidence>
<proteinExistence type="predicted"/>